<dbReference type="InterPro" id="IPR013785">
    <property type="entry name" value="Aldolase_TIM"/>
</dbReference>
<dbReference type="Gene3D" id="3.20.20.70">
    <property type="entry name" value="Aldolase class I"/>
    <property type="match status" value="1"/>
</dbReference>
<comment type="pathway">
    <text evidence="2">Carbohydrate acid metabolism; 2-dehydro-3-deoxy-D-gluconate degradation; D-glyceraldehyde 3-phosphate and pyruvate from 2-dehydro-3-deoxy-D-gluconate: step 2/2.</text>
</comment>
<dbReference type="RefSeq" id="WP_006594098.1">
    <property type="nucleotide sequence ID" value="NZ_BAHD01000074.1"/>
</dbReference>
<evidence type="ECO:0000256" key="4">
    <source>
        <dbReference type="ARBA" id="ARBA00011233"/>
    </source>
</evidence>
<organism evidence="9 10">
    <name type="scientific">Kineosphaera limosa NBRC 100340</name>
    <dbReference type="NCBI Taxonomy" id="1184609"/>
    <lineage>
        <taxon>Bacteria</taxon>
        <taxon>Bacillati</taxon>
        <taxon>Actinomycetota</taxon>
        <taxon>Actinomycetes</taxon>
        <taxon>Micrococcales</taxon>
        <taxon>Dermatophilaceae</taxon>
        <taxon>Kineosphaera</taxon>
    </lineage>
</organism>
<dbReference type="EMBL" id="BAHD01000074">
    <property type="protein sequence ID" value="GAB97566.1"/>
    <property type="molecule type" value="Genomic_DNA"/>
</dbReference>
<dbReference type="PROSITE" id="PS00160">
    <property type="entry name" value="ALDOLASE_KDPG_KHG_2"/>
    <property type="match status" value="1"/>
</dbReference>
<dbReference type="Proteomes" id="UP000008366">
    <property type="component" value="Unassembled WGS sequence"/>
</dbReference>
<dbReference type="AlphaFoldDB" id="K6WUP3"/>
<dbReference type="STRING" id="1184609.KILIM_074_00150"/>
<name>K6WUP3_9MICO</name>
<comment type="caution">
    <text evidence="9">The sequence shown here is derived from an EMBL/GenBank/DDBJ whole genome shotgun (WGS) entry which is preliminary data.</text>
</comment>
<dbReference type="InterPro" id="IPR031338">
    <property type="entry name" value="KDPG/KHG_AS_2"/>
</dbReference>
<dbReference type="InterPro" id="IPR000887">
    <property type="entry name" value="Aldlse_KDPG_KHG"/>
</dbReference>
<evidence type="ECO:0000313" key="10">
    <source>
        <dbReference type="Proteomes" id="UP000008366"/>
    </source>
</evidence>
<evidence type="ECO:0000256" key="2">
    <source>
        <dbReference type="ARBA" id="ARBA00004736"/>
    </source>
</evidence>
<comment type="subunit">
    <text evidence="4">Homotrimer.</text>
</comment>
<evidence type="ECO:0000256" key="8">
    <source>
        <dbReference type="ARBA" id="ARBA00023277"/>
    </source>
</evidence>
<dbReference type="eggNOG" id="COG0800">
    <property type="taxonomic scope" value="Bacteria"/>
</dbReference>
<dbReference type="EC" id="4.1.2.14" evidence="5"/>
<sequence length="213" mass="21839">MSDVYQQAEHIGLVPVIVIDRVEDAVPLGKALIAGGLPIAEVTFRTQAGPEALARMAQLDGLLVGAGTVRSPEQVEQAAAAGAQFVVTPGLSAPIVAACQDRGLPILPGVSSASDIHAATELGLQVLKFFPAQTSGGAPAIKALAAPFPEIRFMPTGGISPANLAEYLGVPSVIAAGGSWMVAPSLLREGRWDEVERLCREATALVSATRATA</sequence>
<dbReference type="NCBIfam" id="NF004325">
    <property type="entry name" value="PRK05718.1"/>
    <property type="match status" value="1"/>
</dbReference>
<dbReference type="Pfam" id="PF01081">
    <property type="entry name" value="Aldolase"/>
    <property type="match status" value="1"/>
</dbReference>
<comment type="catalytic activity">
    <reaction evidence="1">
        <text>2-dehydro-3-deoxy-6-phospho-D-gluconate = D-glyceraldehyde 3-phosphate + pyruvate</text>
        <dbReference type="Rhea" id="RHEA:17089"/>
        <dbReference type="ChEBI" id="CHEBI:15361"/>
        <dbReference type="ChEBI" id="CHEBI:57569"/>
        <dbReference type="ChEBI" id="CHEBI:59776"/>
        <dbReference type="EC" id="4.1.2.14"/>
    </reaction>
</comment>
<evidence type="ECO:0000313" key="9">
    <source>
        <dbReference type="EMBL" id="GAB97566.1"/>
    </source>
</evidence>
<dbReference type="PANTHER" id="PTHR30246">
    <property type="entry name" value="2-KETO-3-DEOXY-6-PHOSPHOGLUCONATE ALDOLASE"/>
    <property type="match status" value="1"/>
</dbReference>
<gene>
    <name evidence="9" type="primary">eda</name>
    <name evidence="9" type="ORF">KILIM_074_00150</name>
</gene>
<evidence type="ECO:0000256" key="7">
    <source>
        <dbReference type="ARBA" id="ARBA00023270"/>
    </source>
</evidence>
<dbReference type="NCBIfam" id="TIGR01182">
    <property type="entry name" value="eda"/>
    <property type="match status" value="1"/>
</dbReference>
<keyword evidence="8" id="KW-0119">Carbohydrate metabolism</keyword>
<keyword evidence="7" id="KW-0704">Schiff base</keyword>
<comment type="similarity">
    <text evidence="3">Belongs to the KHG/KDPG aldolase family.</text>
</comment>
<evidence type="ECO:0000256" key="3">
    <source>
        <dbReference type="ARBA" id="ARBA00006906"/>
    </source>
</evidence>
<dbReference type="SUPFAM" id="SSF51569">
    <property type="entry name" value="Aldolase"/>
    <property type="match status" value="1"/>
</dbReference>
<evidence type="ECO:0000256" key="1">
    <source>
        <dbReference type="ARBA" id="ARBA00000654"/>
    </source>
</evidence>
<dbReference type="PROSITE" id="PS00159">
    <property type="entry name" value="ALDOLASE_KDPG_KHG_1"/>
    <property type="match status" value="1"/>
</dbReference>
<dbReference type="CDD" id="cd00452">
    <property type="entry name" value="KDPG_aldolase"/>
    <property type="match status" value="1"/>
</dbReference>
<proteinExistence type="inferred from homology"/>
<accession>K6WUP3</accession>
<reference evidence="9 10" key="1">
    <citation type="submission" date="2012-08" db="EMBL/GenBank/DDBJ databases">
        <title>Whole genome shotgun sequence of Kineosphaera limosa NBRC 100340.</title>
        <authorList>
            <person name="Yoshida I."/>
            <person name="Isaki S."/>
            <person name="Hosoyama A."/>
            <person name="Tsuchikane K."/>
            <person name="Katsumata H."/>
            <person name="Ando Y."/>
            <person name="Ohji S."/>
            <person name="Hamada M."/>
            <person name="Tamura T."/>
            <person name="Yamazoe A."/>
            <person name="Yamazaki S."/>
            <person name="Fujita N."/>
        </authorList>
    </citation>
    <scope>NUCLEOTIDE SEQUENCE [LARGE SCALE GENOMIC DNA]</scope>
    <source>
        <strain evidence="9 10">NBRC 100340</strain>
    </source>
</reference>
<dbReference type="PANTHER" id="PTHR30246:SF1">
    <property type="entry name" value="2-DEHYDRO-3-DEOXY-6-PHOSPHOGALACTONATE ALDOLASE-RELATED"/>
    <property type="match status" value="1"/>
</dbReference>
<dbReference type="OrthoDB" id="9805177at2"/>
<protein>
    <recommendedName>
        <fullName evidence="5">2-dehydro-3-deoxy-phosphogluconate aldolase</fullName>
        <ecNumber evidence="5">4.1.2.14</ecNumber>
    </recommendedName>
</protein>
<keyword evidence="10" id="KW-1185">Reference proteome</keyword>
<evidence type="ECO:0000256" key="6">
    <source>
        <dbReference type="ARBA" id="ARBA00023239"/>
    </source>
</evidence>
<dbReference type="InterPro" id="IPR031337">
    <property type="entry name" value="KDPG/KHG_AS_1"/>
</dbReference>
<dbReference type="GO" id="GO:0008675">
    <property type="term" value="F:2-dehydro-3-deoxy-phosphogluconate aldolase activity"/>
    <property type="evidence" value="ECO:0007669"/>
    <property type="project" value="UniProtKB-EC"/>
</dbReference>
<evidence type="ECO:0000256" key="5">
    <source>
        <dbReference type="ARBA" id="ARBA00013063"/>
    </source>
</evidence>
<keyword evidence="6" id="KW-0456">Lyase</keyword>